<dbReference type="PANTHER" id="PTHR43029:SF10">
    <property type="entry name" value="AMMONIUM TRANSPORTER MEP2"/>
    <property type="match status" value="1"/>
</dbReference>
<feature type="transmembrane region" description="Helical" evidence="9">
    <location>
        <begin position="102"/>
        <end position="122"/>
    </location>
</feature>
<comment type="caution">
    <text evidence="11">The sequence shown here is derived from an EMBL/GenBank/DDBJ whole genome shotgun (WGS) entry which is preliminary data.</text>
</comment>
<comment type="subcellular location">
    <subcellularLocation>
        <location evidence="9">Cell membrane</location>
        <topology evidence="9">Multi-pass membrane protein</topology>
    </subcellularLocation>
    <subcellularLocation>
        <location evidence="1">Membrane</location>
        <topology evidence="1">Multi-pass membrane protein</topology>
    </subcellularLocation>
</comment>
<dbReference type="GO" id="GO:0005886">
    <property type="term" value="C:plasma membrane"/>
    <property type="evidence" value="ECO:0007669"/>
    <property type="project" value="UniProtKB-SubCell"/>
</dbReference>
<dbReference type="SUPFAM" id="SSF111352">
    <property type="entry name" value="Ammonium transporter"/>
    <property type="match status" value="1"/>
</dbReference>
<keyword evidence="7 9" id="KW-0924">Ammonia transport</keyword>
<keyword evidence="5 9" id="KW-1133">Transmembrane helix</keyword>
<evidence type="ECO:0000256" key="1">
    <source>
        <dbReference type="ARBA" id="ARBA00004141"/>
    </source>
</evidence>
<comment type="similarity">
    <text evidence="2 9">Belongs to the ammonia transporter channel (TC 1.A.11.2) family.</text>
</comment>
<proteinExistence type="inferred from homology"/>
<accession>A0A6I2UXP0</accession>
<dbReference type="AlphaFoldDB" id="A0A6I2UXP0"/>
<dbReference type="Gene3D" id="1.10.3430.10">
    <property type="entry name" value="Ammonium transporter AmtB like domains"/>
    <property type="match status" value="1"/>
</dbReference>
<feature type="transmembrane region" description="Helical" evidence="9">
    <location>
        <begin position="170"/>
        <end position="188"/>
    </location>
</feature>
<evidence type="ECO:0000256" key="3">
    <source>
        <dbReference type="ARBA" id="ARBA00022448"/>
    </source>
</evidence>
<dbReference type="InterPro" id="IPR029020">
    <property type="entry name" value="Ammonium/urea_transptr"/>
</dbReference>
<evidence type="ECO:0000256" key="9">
    <source>
        <dbReference type="RuleBase" id="RU362002"/>
    </source>
</evidence>
<evidence type="ECO:0000256" key="7">
    <source>
        <dbReference type="ARBA" id="ARBA00023177"/>
    </source>
</evidence>
<dbReference type="Proteomes" id="UP000430222">
    <property type="component" value="Unassembled WGS sequence"/>
</dbReference>
<keyword evidence="12" id="KW-1185">Reference proteome</keyword>
<feature type="transmembrane region" description="Helical" evidence="9">
    <location>
        <begin position="230"/>
        <end position="251"/>
    </location>
</feature>
<keyword evidence="4 9" id="KW-0812">Transmembrane</keyword>
<sequence length="411" mass="43003">MGALNGADMAFMAFAALMVFFMTPALGFFYGGMVKRKNTLNTIMMSLAAIGIIGVQWMLFGYSLCFGSDIGGIIGGGDWLGLSGVGLAPDPDLAKTIPHLEFAVFQMMFAVITAAIISGSIAERVSFGAYCLLILLWSTLVYDPLCHMVWTSGGIIYQLGALDFAGGTVIHISSGVSGLTAALVLGARRGYGSIPNIPHNVPYIILGGSIVWMGWFGFNSGCAIGSSDIMVAAFVNTAVSSMMAFLIWMILERVCYHKVTLFGTITGGIAGLVGVTPAAGFVEPWAAAVIGAITSAVCFVAITVVKGKLKYDDSLDAFGCHGVGGICGALLTGVFATKAVNPDGADGLLYGNAAQMFPQVVGVLTSILISIIMTLLILKVISLFLSLRVTEDEEKAGLDISLHGESAYMKF</sequence>
<dbReference type="PROSITE" id="PS01219">
    <property type="entry name" value="AMMONIUM_TRANSP"/>
    <property type="match status" value="1"/>
</dbReference>
<evidence type="ECO:0000256" key="8">
    <source>
        <dbReference type="ARBA" id="ARBA00050025"/>
    </source>
</evidence>
<gene>
    <name evidence="11" type="ORF">FYJ78_08245</name>
</gene>
<evidence type="ECO:0000256" key="2">
    <source>
        <dbReference type="ARBA" id="ARBA00005887"/>
    </source>
</evidence>
<name>A0A6I2UXP0_9FIRM</name>
<dbReference type="PANTHER" id="PTHR43029">
    <property type="entry name" value="AMMONIUM TRANSPORTER MEP2"/>
    <property type="match status" value="1"/>
</dbReference>
<feature type="transmembrane region" description="Helical" evidence="9">
    <location>
        <begin position="356"/>
        <end position="378"/>
    </location>
</feature>
<feature type="transmembrane region" description="Helical" evidence="9">
    <location>
        <begin position="42"/>
        <end position="60"/>
    </location>
</feature>
<dbReference type="EMBL" id="VUNL01000008">
    <property type="protein sequence ID" value="MSV25169.1"/>
    <property type="molecule type" value="Genomic_DNA"/>
</dbReference>
<keyword evidence="6 9" id="KW-0472">Membrane</keyword>
<feature type="transmembrane region" description="Helical" evidence="9">
    <location>
        <begin position="285"/>
        <end position="305"/>
    </location>
</feature>
<evidence type="ECO:0000259" key="10">
    <source>
        <dbReference type="Pfam" id="PF00909"/>
    </source>
</evidence>
<evidence type="ECO:0000256" key="6">
    <source>
        <dbReference type="ARBA" id="ARBA00023136"/>
    </source>
</evidence>
<dbReference type="GO" id="GO:0008519">
    <property type="term" value="F:ammonium channel activity"/>
    <property type="evidence" value="ECO:0007669"/>
    <property type="project" value="InterPro"/>
</dbReference>
<feature type="transmembrane region" description="Helical" evidence="9">
    <location>
        <begin position="129"/>
        <end position="150"/>
    </location>
</feature>
<dbReference type="NCBIfam" id="TIGR00836">
    <property type="entry name" value="amt"/>
    <property type="match status" value="1"/>
</dbReference>
<feature type="transmembrane region" description="Helical" evidence="9">
    <location>
        <begin position="317"/>
        <end position="336"/>
    </location>
</feature>
<feature type="transmembrane region" description="Helical" evidence="9">
    <location>
        <begin position="258"/>
        <end position="279"/>
    </location>
</feature>
<protein>
    <recommendedName>
        <fullName evidence="8 9">Ammonium transporter</fullName>
    </recommendedName>
</protein>
<evidence type="ECO:0000256" key="5">
    <source>
        <dbReference type="ARBA" id="ARBA00022989"/>
    </source>
</evidence>
<feature type="domain" description="Ammonium transporter AmtB-like" evidence="10">
    <location>
        <begin position="10"/>
        <end position="408"/>
    </location>
</feature>
<evidence type="ECO:0000313" key="12">
    <source>
        <dbReference type="Proteomes" id="UP000430222"/>
    </source>
</evidence>
<dbReference type="InterPro" id="IPR024041">
    <property type="entry name" value="NH4_transpt_AmtB-like_dom"/>
</dbReference>
<dbReference type="InterPro" id="IPR001905">
    <property type="entry name" value="Ammonium_transpt"/>
</dbReference>
<feature type="transmembrane region" description="Helical" evidence="9">
    <location>
        <begin position="12"/>
        <end position="30"/>
    </location>
</feature>
<reference evidence="11 12" key="1">
    <citation type="submission" date="2019-08" db="EMBL/GenBank/DDBJ databases">
        <title>In-depth cultivation of the pig gut microbiome towards novel bacterial diversity and tailored functional studies.</title>
        <authorList>
            <person name="Wylensek D."/>
            <person name="Hitch T.C.A."/>
            <person name="Clavel T."/>
        </authorList>
    </citation>
    <scope>NUCLEOTIDE SEQUENCE [LARGE SCALE GENOMIC DNA]</scope>
    <source>
        <strain evidence="12">WCA-380-WT-3B3</strain>
    </source>
</reference>
<evidence type="ECO:0000256" key="4">
    <source>
        <dbReference type="ARBA" id="ARBA00022692"/>
    </source>
</evidence>
<keyword evidence="3 9" id="KW-0813">Transport</keyword>
<feature type="transmembrane region" description="Helical" evidence="9">
    <location>
        <begin position="200"/>
        <end position="218"/>
    </location>
</feature>
<evidence type="ECO:0000313" key="11">
    <source>
        <dbReference type="EMBL" id="MSV25169.1"/>
    </source>
</evidence>
<dbReference type="Pfam" id="PF00909">
    <property type="entry name" value="Ammonium_transp"/>
    <property type="match status" value="1"/>
</dbReference>
<dbReference type="InterPro" id="IPR018047">
    <property type="entry name" value="Ammonium_transpt_CS"/>
</dbReference>
<organism evidence="11 12">
    <name type="scientific">Selenomonas montiformis</name>
    <dbReference type="NCBI Taxonomy" id="2652285"/>
    <lineage>
        <taxon>Bacteria</taxon>
        <taxon>Bacillati</taxon>
        <taxon>Bacillota</taxon>
        <taxon>Negativicutes</taxon>
        <taxon>Selenomonadales</taxon>
        <taxon>Selenomonadaceae</taxon>
        <taxon>Selenomonas</taxon>
    </lineage>
</organism>